<dbReference type="AlphaFoldDB" id="A0A1L3MHD0"/>
<reference evidence="2 4" key="2">
    <citation type="submission" date="2017-04" db="EMBL/GenBank/DDBJ databases">
        <authorList>
            <person name="Afonso C.L."/>
            <person name="Miller P.J."/>
            <person name="Scott M.A."/>
            <person name="Spackman E."/>
            <person name="Goraichik I."/>
            <person name="Dimitrov K.M."/>
            <person name="Suarez D.L."/>
            <person name="Swayne D.E."/>
        </authorList>
    </citation>
    <scope>NUCLEOTIDE SEQUENCE [LARGE SCALE GENOMIC DNA]</scope>
    <source>
        <strain evidence="2 4">CGMCC 1.12511</strain>
    </source>
</reference>
<evidence type="ECO:0000313" key="1">
    <source>
        <dbReference type="EMBL" id="APH01751.1"/>
    </source>
</evidence>
<keyword evidence="3" id="KW-1185">Reference proteome</keyword>
<accession>A0A1L3MHD0</accession>
<dbReference type="KEGG" id="jte:ASJ30_09620"/>
<proteinExistence type="predicted"/>
<dbReference type="Proteomes" id="UP000182938">
    <property type="component" value="Chromosome"/>
</dbReference>
<accession>A0A1W2B886</accession>
<dbReference type="OrthoDB" id="4872387at2"/>
<gene>
    <name evidence="1" type="ORF">ASJ30_09620</name>
    <name evidence="2" type="ORF">SAMN06296429_107124</name>
</gene>
<sequence length="260" mass="27442">MPELKTPGIIDSPAAEQAAAQALAALGGDARLTLGALPDEAMVALVGDAQLAGPLGEWYRGLSPEDKQLAQSAALRTLTTFDAFALVAEREDGDNEYEVAESLLAALHLRRVDASLVAQRMTEDGQSWLSYRPAGDGVLLREVVSPQGYHAFVLTRSDADEMAEFLRFLGVSETSASSGEPRSVGESDLASGERLDFLAGITHVTTLARQLGEAGDLKVVHASPSELYVAEPGADSVTYTPVAQSAVIDLWTQWSEGAAS</sequence>
<dbReference type="RefSeq" id="WP_072624910.1">
    <property type="nucleotide sequence ID" value="NZ_CBDRLL010000009.1"/>
</dbReference>
<dbReference type="EMBL" id="CP013290">
    <property type="protein sequence ID" value="APH01751.1"/>
    <property type="molecule type" value="Genomic_DNA"/>
</dbReference>
<dbReference type="Proteomes" id="UP000192634">
    <property type="component" value="Unassembled WGS sequence"/>
</dbReference>
<evidence type="ECO:0000313" key="2">
    <source>
        <dbReference type="EMBL" id="SMC69197.1"/>
    </source>
</evidence>
<evidence type="ECO:0000313" key="4">
    <source>
        <dbReference type="Proteomes" id="UP000192634"/>
    </source>
</evidence>
<evidence type="ECO:0000313" key="3">
    <source>
        <dbReference type="Proteomes" id="UP000182938"/>
    </source>
</evidence>
<reference evidence="1 3" key="1">
    <citation type="submission" date="2015-11" db="EMBL/GenBank/DDBJ databases">
        <authorList>
            <person name="Zhang Y."/>
            <person name="Guo Z."/>
        </authorList>
    </citation>
    <scope>NUCLEOTIDE SEQUENCE [LARGE SCALE GENOMIC DNA]</scope>
    <source>
        <strain evidence="1 3">YFY001</strain>
    </source>
</reference>
<dbReference type="EMBL" id="FWXN01000007">
    <property type="protein sequence ID" value="SMC69197.1"/>
    <property type="molecule type" value="Genomic_DNA"/>
</dbReference>
<name>A0A1L3MHD0_9MICO</name>
<protein>
    <submittedName>
        <fullName evidence="1">Uncharacterized protein</fullName>
    </submittedName>
</protein>
<organism evidence="1 3">
    <name type="scientific">Janibacter indicus</name>
    <dbReference type="NCBI Taxonomy" id="857417"/>
    <lineage>
        <taxon>Bacteria</taxon>
        <taxon>Bacillati</taxon>
        <taxon>Actinomycetota</taxon>
        <taxon>Actinomycetes</taxon>
        <taxon>Micrococcales</taxon>
        <taxon>Intrasporangiaceae</taxon>
        <taxon>Janibacter</taxon>
    </lineage>
</organism>